<keyword evidence="4 9" id="KW-0732">Signal</keyword>
<keyword evidence="12" id="KW-1185">Reference proteome</keyword>
<dbReference type="PANTHER" id="PTHR10740:SF14">
    <property type="entry name" value="EGF-LIKE DOMAIN-CONTAINING PROTEIN"/>
    <property type="match status" value="1"/>
</dbReference>
<dbReference type="SUPFAM" id="SSF57196">
    <property type="entry name" value="EGF/Laminin"/>
    <property type="match status" value="1"/>
</dbReference>
<dbReference type="PROSITE" id="PS51257">
    <property type="entry name" value="PROKAR_LIPOPROTEIN"/>
    <property type="match status" value="1"/>
</dbReference>
<dbReference type="GO" id="GO:0045840">
    <property type="term" value="P:positive regulation of mitotic nuclear division"/>
    <property type="evidence" value="ECO:0007669"/>
    <property type="project" value="TreeGrafter"/>
</dbReference>
<evidence type="ECO:0000256" key="7">
    <source>
        <dbReference type="SAM" id="MobiDB-lite"/>
    </source>
</evidence>
<dbReference type="OMA" id="PTNERYP"/>
<dbReference type="OrthoDB" id="6133584at2759"/>
<evidence type="ECO:0000259" key="10">
    <source>
        <dbReference type="PROSITE" id="PS50026"/>
    </source>
</evidence>
<dbReference type="GO" id="GO:0005576">
    <property type="term" value="C:extracellular region"/>
    <property type="evidence" value="ECO:0007669"/>
    <property type="project" value="UniProtKB-SubCell"/>
</dbReference>
<comment type="subcellular location">
    <subcellularLocation>
        <location evidence="1">Secreted</location>
    </subcellularLocation>
</comment>
<keyword evidence="8" id="KW-0472">Membrane</keyword>
<dbReference type="PANTHER" id="PTHR10740">
    <property type="entry name" value="TRANSFORMING GROWTH FACTOR ALPHA"/>
    <property type="match status" value="1"/>
</dbReference>
<evidence type="ECO:0000256" key="8">
    <source>
        <dbReference type="SAM" id="Phobius"/>
    </source>
</evidence>
<dbReference type="PROSITE" id="PS50026">
    <property type="entry name" value="EGF_3"/>
    <property type="match status" value="1"/>
</dbReference>
<dbReference type="PROSITE" id="PS00022">
    <property type="entry name" value="EGF_1"/>
    <property type="match status" value="1"/>
</dbReference>
<feature type="domain" description="EGF-like" evidence="10">
    <location>
        <begin position="203"/>
        <end position="246"/>
    </location>
</feature>
<keyword evidence="5 6" id="KW-1015">Disulfide bond</keyword>
<name>A0A914ADA0_PATMI</name>
<feature type="region of interest" description="Disordered" evidence="7">
    <location>
        <begin position="115"/>
        <end position="135"/>
    </location>
</feature>
<evidence type="ECO:0000256" key="1">
    <source>
        <dbReference type="ARBA" id="ARBA00004613"/>
    </source>
</evidence>
<evidence type="ECO:0000256" key="5">
    <source>
        <dbReference type="ARBA" id="ARBA00023157"/>
    </source>
</evidence>
<feature type="chain" id="PRO_5037134152" description="EGF-like domain-containing protein" evidence="9">
    <location>
        <begin position="26"/>
        <end position="394"/>
    </location>
</feature>
<keyword evidence="8" id="KW-0812">Transmembrane</keyword>
<dbReference type="GO" id="GO:0008284">
    <property type="term" value="P:positive regulation of cell population proliferation"/>
    <property type="evidence" value="ECO:0007669"/>
    <property type="project" value="TreeGrafter"/>
</dbReference>
<feature type="transmembrane region" description="Helical" evidence="8">
    <location>
        <begin position="266"/>
        <end position="289"/>
    </location>
</feature>
<comment type="caution">
    <text evidence="6">Lacks conserved residue(s) required for the propagation of feature annotation.</text>
</comment>
<feature type="disulfide bond" evidence="6">
    <location>
        <begin position="217"/>
        <end position="234"/>
    </location>
</feature>
<evidence type="ECO:0000256" key="9">
    <source>
        <dbReference type="SAM" id="SignalP"/>
    </source>
</evidence>
<reference evidence="11" key="1">
    <citation type="submission" date="2022-11" db="UniProtKB">
        <authorList>
            <consortium name="EnsemblMetazoa"/>
        </authorList>
    </citation>
    <scope>IDENTIFICATION</scope>
</reference>
<evidence type="ECO:0000256" key="2">
    <source>
        <dbReference type="ARBA" id="ARBA00022525"/>
    </source>
</evidence>
<keyword evidence="2" id="KW-0964">Secreted</keyword>
<organism evidence="11 12">
    <name type="scientific">Patiria miniata</name>
    <name type="common">Bat star</name>
    <name type="synonym">Asterina miniata</name>
    <dbReference type="NCBI Taxonomy" id="46514"/>
    <lineage>
        <taxon>Eukaryota</taxon>
        <taxon>Metazoa</taxon>
        <taxon>Echinodermata</taxon>
        <taxon>Eleutherozoa</taxon>
        <taxon>Asterozoa</taxon>
        <taxon>Asteroidea</taxon>
        <taxon>Valvatacea</taxon>
        <taxon>Valvatida</taxon>
        <taxon>Asterinidae</taxon>
        <taxon>Patiria</taxon>
    </lineage>
</organism>
<keyword evidence="3 6" id="KW-0245">EGF-like domain</keyword>
<accession>A0A914ADA0</accession>
<protein>
    <recommendedName>
        <fullName evidence="10">EGF-like domain-containing protein</fullName>
    </recommendedName>
</protein>
<keyword evidence="8" id="KW-1133">Transmembrane helix</keyword>
<dbReference type="AlphaFoldDB" id="A0A914ADA0"/>
<dbReference type="PROSITE" id="PS01186">
    <property type="entry name" value="EGF_2"/>
    <property type="match status" value="1"/>
</dbReference>
<dbReference type="CDD" id="cd00054">
    <property type="entry name" value="EGF_CA"/>
    <property type="match status" value="1"/>
</dbReference>
<evidence type="ECO:0000256" key="4">
    <source>
        <dbReference type="ARBA" id="ARBA00022729"/>
    </source>
</evidence>
<dbReference type="GO" id="GO:0007173">
    <property type="term" value="P:epidermal growth factor receptor signaling pathway"/>
    <property type="evidence" value="ECO:0007669"/>
    <property type="project" value="TreeGrafter"/>
</dbReference>
<sequence>MKTVSRQTLSVVALLSCVAVASVLADCVRDSTRSVEERTRRVPIVVKGVVVARGQTGQPRTFTIRVGKVLKGGNESVASAHIEIVVEDGQFNETFSLTTAGLTSNRTGTERTILAGDVGGTEGTPTGGGLASTAPERNIGPCLEGLSLLSRSIFFLMPMDEEGTVFEVVEDAVPQSRENLRRIRQTVKEEESNANETLPDDDHMGSCTDAVYDNHYCLNGGTCRVWINLDKYFCICHYPYYGERCDAIDPGASTDGKPTVINDTTLAIAVIMSTLLVLTVICVIAFIKYKNNLWRERKREVEKTVKYLQERYPSTPSRRNSPVQGIPRLNNNSSNAVDVGASHVIVFQDADGKHSRQGSLSSNQYRLLTEATPNQPLPHRGSADFTDRMSHWEY</sequence>
<dbReference type="Gene3D" id="2.10.25.10">
    <property type="entry name" value="Laminin"/>
    <property type="match status" value="1"/>
</dbReference>
<evidence type="ECO:0000256" key="6">
    <source>
        <dbReference type="PROSITE-ProRule" id="PRU00076"/>
    </source>
</evidence>
<dbReference type="RefSeq" id="XP_038061905.1">
    <property type="nucleotide sequence ID" value="XM_038205977.1"/>
</dbReference>
<feature type="compositionally biased region" description="Gly residues" evidence="7">
    <location>
        <begin position="117"/>
        <end position="130"/>
    </location>
</feature>
<dbReference type="Proteomes" id="UP000887568">
    <property type="component" value="Unplaced"/>
</dbReference>
<feature type="signal peptide" evidence="9">
    <location>
        <begin position="1"/>
        <end position="25"/>
    </location>
</feature>
<evidence type="ECO:0000313" key="11">
    <source>
        <dbReference type="EnsemblMetazoa" id="XP_038061905.1"/>
    </source>
</evidence>
<dbReference type="EnsemblMetazoa" id="XM_038205977.1">
    <property type="protein sequence ID" value="XP_038061905.1"/>
    <property type="gene ID" value="LOC119732453"/>
</dbReference>
<dbReference type="GeneID" id="119732453"/>
<dbReference type="InterPro" id="IPR000742">
    <property type="entry name" value="EGF"/>
</dbReference>
<evidence type="ECO:0000313" key="12">
    <source>
        <dbReference type="Proteomes" id="UP000887568"/>
    </source>
</evidence>
<evidence type="ECO:0000256" key="3">
    <source>
        <dbReference type="ARBA" id="ARBA00022536"/>
    </source>
</evidence>
<proteinExistence type="predicted"/>
<feature type="disulfide bond" evidence="6">
    <location>
        <begin position="236"/>
        <end position="245"/>
    </location>
</feature>